<sequence>MRDLVPLTGRTAVDVPLAAPPVDVRPATIVDRPTGTQDVPVAVNEPETDAGSSGDVRTVTAVNDDGSSTRDAAD</sequence>
<feature type="region of interest" description="Disordered" evidence="1">
    <location>
        <begin position="26"/>
        <end position="74"/>
    </location>
</feature>
<proteinExistence type="predicted"/>
<dbReference type="EMBL" id="JBHTMB010000082">
    <property type="protein sequence ID" value="MFD1233771.1"/>
    <property type="molecule type" value="Genomic_DNA"/>
</dbReference>
<dbReference type="Proteomes" id="UP001597182">
    <property type="component" value="Unassembled WGS sequence"/>
</dbReference>
<evidence type="ECO:0000313" key="3">
    <source>
        <dbReference type="Proteomes" id="UP001597182"/>
    </source>
</evidence>
<organism evidence="2 3">
    <name type="scientific">Pseudonocardia benzenivorans</name>
    <dbReference type="NCBI Taxonomy" id="228005"/>
    <lineage>
        <taxon>Bacteria</taxon>
        <taxon>Bacillati</taxon>
        <taxon>Actinomycetota</taxon>
        <taxon>Actinomycetes</taxon>
        <taxon>Pseudonocardiales</taxon>
        <taxon>Pseudonocardiaceae</taxon>
        <taxon>Pseudonocardia</taxon>
    </lineage>
</organism>
<reference evidence="3" key="1">
    <citation type="journal article" date="2019" name="Int. J. Syst. Evol. Microbiol.">
        <title>The Global Catalogue of Microorganisms (GCM) 10K type strain sequencing project: providing services to taxonomists for standard genome sequencing and annotation.</title>
        <authorList>
            <consortium name="The Broad Institute Genomics Platform"/>
            <consortium name="The Broad Institute Genome Sequencing Center for Infectious Disease"/>
            <person name="Wu L."/>
            <person name="Ma J."/>
        </authorList>
    </citation>
    <scope>NUCLEOTIDE SEQUENCE [LARGE SCALE GENOMIC DNA]</scope>
    <source>
        <strain evidence="3">CCUG 49018</strain>
    </source>
</reference>
<dbReference type="RefSeq" id="WP_339125747.1">
    <property type="nucleotide sequence ID" value="NZ_BAABKS010000053.1"/>
</dbReference>
<accession>A0ABW3VG79</accession>
<keyword evidence="3" id="KW-1185">Reference proteome</keyword>
<name>A0ABW3VG79_9PSEU</name>
<evidence type="ECO:0000313" key="2">
    <source>
        <dbReference type="EMBL" id="MFD1233771.1"/>
    </source>
</evidence>
<comment type="caution">
    <text evidence="2">The sequence shown here is derived from an EMBL/GenBank/DDBJ whole genome shotgun (WGS) entry which is preliminary data.</text>
</comment>
<protein>
    <submittedName>
        <fullName evidence="2">Uncharacterized protein</fullName>
    </submittedName>
</protein>
<gene>
    <name evidence="2" type="ORF">ACFQ34_10800</name>
</gene>
<evidence type="ECO:0000256" key="1">
    <source>
        <dbReference type="SAM" id="MobiDB-lite"/>
    </source>
</evidence>